<accession>A0A4R0Q031</accession>
<dbReference type="AlphaFoldDB" id="A0A4R0Q031"/>
<proteinExistence type="predicted"/>
<dbReference type="RefSeq" id="WP_131526914.1">
    <property type="nucleotide sequence ID" value="NZ_SJSO01000002.1"/>
</dbReference>
<dbReference type="OrthoDB" id="770393at2"/>
<protein>
    <recommendedName>
        <fullName evidence="3">Lipoprotein</fullName>
    </recommendedName>
</protein>
<sequence length="153" mass="17863">MKNITLAGRLLFYTISLTLLSCNHSENNYLDQKDSISIIKESLHHILDQKVLPKEYYTQPLQIIVPKNLQQAEILISGKMCILLPINTDVKQLMKGMYIYKPITLIEVGDFKLHKKIIFIEFIFRATGHNFLLELKKDKSGRFKIMNVRERTI</sequence>
<comment type="caution">
    <text evidence="1">The sequence shown here is derived from an EMBL/GenBank/DDBJ whole genome shotgun (WGS) entry which is preliminary data.</text>
</comment>
<keyword evidence="2" id="KW-1185">Reference proteome</keyword>
<evidence type="ECO:0000313" key="2">
    <source>
        <dbReference type="Proteomes" id="UP000293925"/>
    </source>
</evidence>
<name>A0A4R0Q031_9SPHI</name>
<evidence type="ECO:0000313" key="1">
    <source>
        <dbReference type="EMBL" id="TCD28993.1"/>
    </source>
</evidence>
<evidence type="ECO:0008006" key="3">
    <source>
        <dbReference type="Google" id="ProtNLM"/>
    </source>
</evidence>
<dbReference type="Proteomes" id="UP000293925">
    <property type="component" value="Unassembled WGS sequence"/>
</dbReference>
<dbReference type="EMBL" id="SJSO01000002">
    <property type="protein sequence ID" value="TCD28993.1"/>
    <property type="molecule type" value="Genomic_DNA"/>
</dbReference>
<dbReference type="PROSITE" id="PS51257">
    <property type="entry name" value="PROKAR_LIPOPROTEIN"/>
    <property type="match status" value="1"/>
</dbReference>
<gene>
    <name evidence="1" type="ORF">EZ456_02200</name>
</gene>
<organism evidence="1 2">
    <name type="scientific">Pedobacter psychrodurus</name>
    <dbReference type="NCBI Taxonomy" id="2530456"/>
    <lineage>
        <taxon>Bacteria</taxon>
        <taxon>Pseudomonadati</taxon>
        <taxon>Bacteroidota</taxon>
        <taxon>Sphingobacteriia</taxon>
        <taxon>Sphingobacteriales</taxon>
        <taxon>Sphingobacteriaceae</taxon>
        <taxon>Pedobacter</taxon>
    </lineage>
</organism>
<reference evidence="1 2" key="1">
    <citation type="submission" date="2019-02" db="EMBL/GenBank/DDBJ databases">
        <title>Pedobacter sp. RP-3-21 sp. nov., isolated from Arctic soil.</title>
        <authorList>
            <person name="Dahal R.H."/>
        </authorList>
    </citation>
    <scope>NUCLEOTIDE SEQUENCE [LARGE SCALE GENOMIC DNA]</scope>
    <source>
        <strain evidence="1 2">RP-3-21</strain>
    </source>
</reference>